<dbReference type="Proteomes" id="UP000293092">
    <property type="component" value="Unassembled WGS sequence"/>
</dbReference>
<comment type="caution">
    <text evidence="1">The sequence shown here is derived from an EMBL/GenBank/DDBJ whole genome shotgun (WGS) entry which is preliminary data.</text>
</comment>
<accession>A0ACD2HGZ1</accession>
<dbReference type="EMBL" id="PIQJ01000001">
    <property type="protein sequence ID" value="RZQ55818.1"/>
    <property type="molecule type" value="Genomic_DNA"/>
</dbReference>
<evidence type="ECO:0000313" key="2">
    <source>
        <dbReference type="Proteomes" id="UP000293092"/>
    </source>
</evidence>
<reference evidence="1" key="1">
    <citation type="submission" date="2017-11" db="EMBL/GenBank/DDBJ databases">
        <title>Comparative genomic and phylogenomic analyses of the family Idiomarinaceae.</title>
        <authorList>
            <person name="Liu Y."/>
            <person name="Shao Z."/>
        </authorList>
    </citation>
    <scope>NUCLEOTIDE SEQUENCE</scope>
    <source>
        <strain evidence="1">PIN1</strain>
    </source>
</reference>
<gene>
    <name evidence="1" type="primary">fliM</name>
    <name evidence="1" type="ORF">CWI82_00435</name>
</gene>
<evidence type="ECO:0000313" key="1">
    <source>
        <dbReference type="EMBL" id="RZQ55818.1"/>
    </source>
</evidence>
<keyword evidence="1" id="KW-0966">Cell projection</keyword>
<keyword evidence="1" id="KW-0969">Cilium</keyword>
<protein>
    <submittedName>
        <fullName evidence="1">Flagellar motor switch protein FliM</fullName>
    </submittedName>
</protein>
<organism evidence="1 2">
    <name type="scientific">Pseudidiomarina tainanensis</name>
    <dbReference type="NCBI Taxonomy" id="502365"/>
    <lineage>
        <taxon>Bacteria</taxon>
        <taxon>Pseudomonadati</taxon>
        <taxon>Pseudomonadota</taxon>
        <taxon>Gammaproteobacteria</taxon>
        <taxon>Alteromonadales</taxon>
        <taxon>Idiomarinaceae</taxon>
        <taxon>Pseudidiomarina</taxon>
    </lineage>
</organism>
<name>A0ACD2HGZ1_9GAMM</name>
<keyword evidence="1" id="KW-0282">Flagellum</keyword>
<sequence>MSNGHQLSQEELDALLAGIATDDDTEADAEAMGAAPLGADAGADALTHKPKRKVKQQPFDPGSQARIVRERLHTLEVINERFARQFRMNLFNLLRRNADISVESVKYQRFSDFADATPTPTNLNIISMKPLRGSALVVFPHAMVSMIVENLFGGDGRFMTRNEAREFTGTEQRIINRVLNLAIDAYQESWRAVHPLEISYVRSEMQPKFAAITSSPSEIVVTTTFHLEVGNLDSHFKICMPYAMVEPLRDKLTNLRADIGGSSNDKAWRQRITHELQASSVELIANFVDIPMRIPQVMSLKPGDVLPIELPDTVTATVNALPIMECEFGSLINNRALKVMRLLENHRFPQSLLRERNKGGIFTPLRAKEPYDDE</sequence>
<proteinExistence type="predicted"/>
<keyword evidence="2" id="KW-1185">Reference proteome</keyword>